<evidence type="ECO:0000313" key="1">
    <source>
        <dbReference type="EMBL" id="STO58520.1"/>
    </source>
</evidence>
<dbReference type="InterPro" id="IPR003749">
    <property type="entry name" value="ThiS/MoaD-like"/>
</dbReference>
<dbReference type="RefSeq" id="WP_115660085.1">
    <property type="nucleotide sequence ID" value="NZ_CP035690.1"/>
</dbReference>
<dbReference type="CDD" id="cd00565">
    <property type="entry name" value="Ubl_ThiS"/>
    <property type="match status" value="1"/>
</dbReference>
<dbReference type="Pfam" id="PF02597">
    <property type="entry name" value="ThiS"/>
    <property type="match status" value="1"/>
</dbReference>
<dbReference type="InterPro" id="IPR016155">
    <property type="entry name" value="Mopterin_synth/thiamin_S_b"/>
</dbReference>
<dbReference type="InterPro" id="IPR010035">
    <property type="entry name" value="Thi_S"/>
</dbReference>
<dbReference type="AlphaFoldDB" id="A0A377HQJ4"/>
<dbReference type="SUPFAM" id="SSF54285">
    <property type="entry name" value="MoaD/ThiS"/>
    <property type="match status" value="1"/>
</dbReference>
<accession>A0A377HQJ4</accession>
<organism evidence="1 2">
    <name type="scientific">Grimontia hollisae</name>
    <name type="common">Vibrio hollisae</name>
    <dbReference type="NCBI Taxonomy" id="673"/>
    <lineage>
        <taxon>Bacteria</taxon>
        <taxon>Pseudomonadati</taxon>
        <taxon>Pseudomonadota</taxon>
        <taxon>Gammaproteobacteria</taxon>
        <taxon>Vibrionales</taxon>
        <taxon>Vibrionaceae</taxon>
        <taxon>Grimontia</taxon>
    </lineage>
</organism>
<reference evidence="1 2" key="1">
    <citation type="submission" date="2018-06" db="EMBL/GenBank/DDBJ databases">
        <authorList>
            <consortium name="Pathogen Informatics"/>
            <person name="Doyle S."/>
        </authorList>
    </citation>
    <scope>NUCLEOTIDE SEQUENCE [LARGE SCALE GENOMIC DNA]</scope>
    <source>
        <strain evidence="1 2">NCTC11645</strain>
    </source>
</reference>
<dbReference type="InterPro" id="IPR012675">
    <property type="entry name" value="Beta-grasp_dom_sf"/>
</dbReference>
<protein>
    <submittedName>
        <fullName evidence="1">Thiamine biosynthesis protein ThiS</fullName>
    </submittedName>
</protein>
<dbReference type="EMBL" id="UGHD01000002">
    <property type="protein sequence ID" value="STO58520.1"/>
    <property type="molecule type" value="Genomic_DNA"/>
</dbReference>
<gene>
    <name evidence="1" type="primary">thiS</name>
    <name evidence="1" type="ORF">NCTC11645_02964</name>
</gene>
<dbReference type="PANTHER" id="PTHR34472">
    <property type="entry name" value="SULFUR CARRIER PROTEIN THIS"/>
    <property type="match status" value="1"/>
</dbReference>
<evidence type="ECO:0000313" key="2">
    <source>
        <dbReference type="Proteomes" id="UP000254512"/>
    </source>
</evidence>
<proteinExistence type="predicted"/>
<dbReference type="STRING" id="673.AL542_09965"/>
<dbReference type="NCBIfam" id="TIGR01683">
    <property type="entry name" value="thiS"/>
    <property type="match status" value="1"/>
</dbReference>
<dbReference type="Proteomes" id="UP000254512">
    <property type="component" value="Unassembled WGS sequence"/>
</dbReference>
<dbReference type="PANTHER" id="PTHR34472:SF1">
    <property type="entry name" value="SULFUR CARRIER PROTEIN THIS"/>
    <property type="match status" value="1"/>
</dbReference>
<sequence length="66" mass="7072">MQIWLNGQAYTPVAADNLLALVHELSLPEQSLAMSVAGNIVPRSQWQKTPLTEGIQIALFQAIAGG</sequence>
<dbReference type="Gene3D" id="3.10.20.30">
    <property type="match status" value="1"/>
</dbReference>
<name>A0A377HQJ4_GRIHO</name>